<keyword evidence="9" id="KW-0119">Carbohydrate metabolism</keyword>
<dbReference type="InterPro" id="IPR037523">
    <property type="entry name" value="VOC_core"/>
</dbReference>
<feature type="signal peptide" evidence="12">
    <location>
        <begin position="1"/>
        <end position="23"/>
    </location>
</feature>
<evidence type="ECO:0000256" key="11">
    <source>
        <dbReference type="ARBA" id="ARBA00023326"/>
    </source>
</evidence>
<evidence type="ECO:0000256" key="7">
    <source>
        <dbReference type="ARBA" id="ARBA00022729"/>
    </source>
</evidence>
<dbReference type="Pfam" id="PF00903">
    <property type="entry name" value="Glyoxalase"/>
    <property type="match status" value="1"/>
</dbReference>
<dbReference type="SMART" id="SM00633">
    <property type="entry name" value="Glyco_10"/>
    <property type="match status" value="1"/>
</dbReference>
<dbReference type="EC" id="3.2.1.8" evidence="4"/>
<name>A0ABR4FKJ2_9EURO</name>
<dbReference type="SUPFAM" id="SSF54593">
    <property type="entry name" value="Glyoxalase/Bleomycin resistance protein/Dihydroxybiphenyl dioxygenase"/>
    <property type="match status" value="1"/>
</dbReference>
<evidence type="ECO:0000313" key="15">
    <source>
        <dbReference type="EMBL" id="KAL2783764.1"/>
    </source>
</evidence>
<keyword evidence="16" id="KW-1185">Reference proteome</keyword>
<dbReference type="PANTHER" id="PTHR31490:SF88">
    <property type="entry name" value="BETA-XYLANASE"/>
    <property type="match status" value="1"/>
</dbReference>
<comment type="caution">
    <text evidence="15">The sequence shown here is derived from an EMBL/GenBank/DDBJ whole genome shotgun (WGS) entry which is preliminary data.</text>
</comment>
<keyword evidence="7 12" id="KW-0732">Signal</keyword>
<evidence type="ECO:0000256" key="5">
    <source>
        <dbReference type="ARBA" id="ARBA00022651"/>
    </source>
</evidence>
<evidence type="ECO:0000256" key="1">
    <source>
        <dbReference type="ARBA" id="ARBA00000681"/>
    </source>
</evidence>
<dbReference type="Proteomes" id="UP001610563">
    <property type="component" value="Unassembled WGS sequence"/>
</dbReference>
<dbReference type="GO" id="GO:0016787">
    <property type="term" value="F:hydrolase activity"/>
    <property type="evidence" value="ECO:0007669"/>
    <property type="project" value="UniProtKB-KW"/>
</dbReference>
<organism evidence="15 16">
    <name type="scientific">Aspergillus keveii</name>
    <dbReference type="NCBI Taxonomy" id="714993"/>
    <lineage>
        <taxon>Eukaryota</taxon>
        <taxon>Fungi</taxon>
        <taxon>Dikarya</taxon>
        <taxon>Ascomycota</taxon>
        <taxon>Pezizomycotina</taxon>
        <taxon>Eurotiomycetes</taxon>
        <taxon>Eurotiomycetidae</taxon>
        <taxon>Eurotiales</taxon>
        <taxon>Aspergillaceae</taxon>
        <taxon>Aspergillus</taxon>
        <taxon>Aspergillus subgen. Nidulantes</taxon>
    </lineage>
</organism>
<dbReference type="InterPro" id="IPR044846">
    <property type="entry name" value="GH10"/>
</dbReference>
<evidence type="ECO:0000256" key="3">
    <source>
        <dbReference type="ARBA" id="ARBA00007495"/>
    </source>
</evidence>
<reference evidence="15 16" key="1">
    <citation type="submission" date="2024-07" db="EMBL/GenBank/DDBJ databases">
        <title>Section-level genome sequencing and comparative genomics of Aspergillus sections Usti and Cavernicolus.</title>
        <authorList>
            <consortium name="Lawrence Berkeley National Laboratory"/>
            <person name="Nybo J.L."/>
            <person name="Vesth T.C."/>
            <person name="Theobald S."/>
            <person name="Frisvad J.C."/>
            <person name="Larsen T.O."/>
            <person name="Kjaerboelling I."/>
            <person name="Rothschild-Mancinelli K."/>
            <person name="Lyhne E.K."/>
            <person name="Kogle M.E."/>
            <person name="Barry K."/>
            <person name="Clum A."/>
            <person name="Na H."/>
            <person name="Ledsgaard L."/>
            <person name="Lin J."/>
            <person name="Lipzen A."/>
            <person name="Kuo A."/>
            <person name="Riley R."/>
            <person name="Mondo S."/>
            <person name="Labutti K."/>
            <person name="Haridas S."/>
            <person name="Pangalinan J."/>
            <person name="Salamov A.A."/>
            <person name="Simmons B.A."/>
            <person name="Magnuson J.K."/>
            <person name="Chen J."/>
            <person name="Drula E."/>
            <person name="Henrissat B."/>
            <person name="Wiebenga A."/>
            <person name="Lubbers R.J."/>
            <person name="Gomes A.C."/>
            <person name="Makela M.R."/>
            <person name="Stajich J."/>
            <person name="Grigoriev I.V."/>
            <person name="Mortensen U.H."/>
            <person name="De Vries R.P."/>
            <person name="Baker S.E."/>
            <person name="Andersen M.R."/>
        </authorList>
    </citation>
    <scope>NUCLEOTIDE SEQUENCE [LARGE SCALE GENOMIC DNA]</scope>
    <source>
        <strain evidence="15 16">CBS 209.92</strain>
    </source>
</reference>
<dbReference type="SUPFAM" id="SSF51445">
    <property type="entry name" value="(Trans)glycosidases"/>
    <property type="match status" value="1"/>
</dbReference>
<dbReference type="InterPro" id="IPR029068">
    <property type="entry name" value="Glyas_Bleomycin-R_OHBP_Dase"/>
</dbReference>
<dbReference type="InterPro" id="IPR001000">
    <property type="entry name" value="GH10_dom"/>
</dbReference>
<dbReference type="EMBL" id="JBFTWV010000213">
    <property type="protein sequence ID" value="KAL2783764.1"/>
    <property type="molecule type" value="Genomic_DNA"/>
</dbReference>
<comment type="similarity">
    <text evidence="3">Belongs to the glycosyl hydrolase 10 (cellulase F) family.</text>
</comment>
<evidence type="ECO:0000256" key="12">
    <source>
        <dbReference type="SAM" id="SignalP"/>
    </source>
</evidence>
<dbReference type="PROSITE" id="PS51760">
    <property type="entry name" value="GH10_2"/>
    <property type="match status" value="1"/>
</dbReference>
<evidence type="ECO:0000256" key="8">
    <source>
        <dbReference type="ARBA" id="ARBA00022801"/>
    </source>
</evidence>
<evidence type="ECO:0000256" key="4">
    <source>
        <dbReference type="ARBA" id="ARBA00012590"/>
    </source>
</evidence>
<dbReference type="InterPro" id="IPR004360">
    <property type="entry name" value="Glyas_Fos-R_dOase_dom"/>
</dbReference>
<evidence type="ECO:0000256" key="10">
    <source>
        <dbReference type="ARBA" id="ARBA00023295"/>
    </source>
</evidence>
<evidence type="ECO:0000259" key="14">
    <source>
        <dbReference type="PROSITE" id="PS51819"/>
    </source>
</evidence>
<dbReference type="InterPro" id="IPR018146">
    <property type="entry name" value="Glyoxalase_1_CS"/>
</dbReference>
<protein>
    <recommendedName>
        <fullName evidence="4">endo-1,4-beta-xylanase</fullName>
        <ecNumber evidence="4">3.2.1.8</ecNumber>
    </recommendedName>
</protein>
<evidence type="ECO:0000256" key="2">
    <source>
        <dbReference type="ARBA" id="ARBA00004851"/>
    </source>
</evidence>
<proteinExistence type="inferred from homology"/>
<evidence type="ECO:0000259" key="13">
    <source>
        <dbReference type="PROSITE" id="PS51760"/>
    </source>
</evidence>
<accession>A0ABR4FKJ2</accession>
<keyword evidence="10" id="KW-0326">Glycosidase</keyword>
<dbReference type="Gene3D" id="3.20.20.80">
    <property type="entry name" value="Glycosidases"/>
    <property type="match status" value="1"/>
</dbReference>
<dbReference type="Pfam" id="PF00331">
    <property type="entry name" value="Glyco_hydro_10"/>
    <property type="match status" value="1"/>
</dbReference>
<dbReference type="InterPro" id="IPR017853">
    <property type="entry name" value="GH"/>
</dbReference>
<gene>
    <name evidence="15" type="ORF">BJX66DRAFT_344657</name>
</gene>
<keyword evidence="5" id="KW-0858">Xylan degradation</keyword>
<dbReference type="PANTHER" id="PTHR31490">
    <property type="entry name" value="GLYCOSYL HYDROLASE"/>
    <property type="match status" value="1"/>
</dbReference>
<evidence type="ECO:0000313" key="16">
    <source>
        <dbReference type="Proteomes" id="UP001610563"/>
    </source>
</evidence>
<sequence>MFPSKFASRVLLLFAALSAVVSAQSLPDNMMIGTDGPADPATKGYYIYHTGLNVRNLNASKHFYGDVLGMRTILTIQYTPSFSLTYMGFAQGGRNGTGFQTGAELLREKNNSGGMVKLLHFSAPKESALDRESGTLVPSTGQTNTFSNLGLVVPDIAAAQARMDEFGVRTIKRLGETTSAFDSALANATNTGPASTDDREEAERLVEALVSTDFENIIFVEDPDGNLLEVITVSVRTPLREEAAKKDILIGSGAINPAYLDDSQFAAVVAEQFNSLSPENEMKWSFINPTVGHYNWDTLDRLVEFAEANYMVVKGHGLISGCCNPDYVLNITNPTAMRAALTTHFNALLRRYHGKMDRWDVVTEAIKTQGGGLDPNNDFYKVLGPGFIGEAFRIAHAADPTAKLFINENLVESLPEKRQDLYNLVSALVADGVPINGVALQMHITEVAPIPGVLTDMVDSYKALGLETTIAELDVHTLNATLQTEIYGAVIREALDAGITDISFWGFTDKHAYTWLPGAKPLMFDEYYTPKGAYYATHSALADFVNKP</sequence>
<evidence type="ECO:0000256" key="9">
    <source>
        <dbReference type="ARBA" id="ARBA00023277"/>
    </source>
</evidence>
<keyword evidence="8 15" id="KW-0378">Hydrolase</keyword>
<keyword evidence="11" id="KW-0624">Polysaccharide degradation</keyword>
<feature type="chain" id="PRO_5045359776" description="endo-1,4-beta-xylanase" evidence="12">
    <location>
        <begin position="24"/>
        <end position="548"/>
    </location>
</feature>
<evidence type="ECO:0000256" key="6">
    <source>
        <dbReference type="ARBA" id="ARBA00022723"/>
    </source>
</evidence>
<feature type="domain" description="GH10" evidence="13">
    <location>
        <begin position="234"/>
        <end position="540"/>
    </location>
</feature>
<keyword evidence="6" id="KW-0479">Metal-binding</keyword>
<dbReference type="PROSITE" id="PS00934">
    <property type="entry name" value="GLYOXALASE_I_1"/>
    <property type="match status" value="1"/>
</dbReference>
<dbReference type="Gene3D" id="3.10.180.10">
    <property type="entry name" value="2,3-Dihydroxybiphenyl 1,2-Dioxygenase, domain 1"/>
    <property type="match status" value="1"/>
</dbReference>
<comment type="pathway">
    <text evidence="2">Glycan degradation; xylan degradation.</text>
</comment>
<feature type="domain" description="VOC" evidence="14">
    <location>
        <begin position="46"/>
        <end position="233"/>
    </location>
</feature>
<comment type="catalytic activity">
    <reaction evidence="1">
        <text>Endohydrolysis of (1-&gt;4)-beta-D-xylosidic linkages in xylans.</text>
        <dbReference type="EC" id="3.2.1.8"/>
    </reaction>
</comment>
<dbReference type="PROSITE" id="PS51819">
    <property type="entry name" value="VOC"/>
    <property type="match status" value="1"/>
</dbReference>